<dbReference type="SUPFAM" id="SSF50630">
    <property type="entry name" value="Acid proteases"/>
    <property type="match status" value="1"/>
</dbReference>
<dbReference type="PANTHER" id="PTHR10288">
    <property type="entry name" value="KH DOMAIN CONTAINING RNA BINDING PROTEIN"/>
    <property type="match status" value="1"/>
</dbReference>
<name>A0A915D326_9BILA</name>
<dbReference type="Gene3D" id="3.30.1370.10">
    <property type="entry name" value="K Homology domain, type 1"/>
    <property type="match status" value="2"/>
</dbReference>
<organism evidence="5 6">
    <name type="scientific">Ditylenchus dipsaci</name>
    <dbReference type="NCBI Taxonomy" id="166011"/>
    <lineage>
        <taxon>Eukaryota</taxon>
        <taxon>Metazoa</taxon>
        <taxon>Ecdysozoa</taxon>
        <taxon>Nematoda</taxon>
        <taxon>Chromadorea</taxon>
        <taxon>Rhabditida</taxon>
        <taxon>Tylenchina</taxon>
        <taxon>Tylenchomorpha</taxon>
        <taxon>Sphaerularioidea</taxon>
        <taxon>Anguinidae</taxon>
        <taxon>Anguininae</taxon>
        <taxon>Ditylenchus</taxon>
    </lineage>
</organism>
<evidence type="ECO:0000313" key="5">
    <source>
        <dbReference type="Proteomes" id="UP000887574"/>
    </source>
</evidence>
<dbReference type="Gene3D" id="2.40.70.10">
    <property type="entry name" value="Acid Proteases"/>
    <property type="match status" value="2"/>
</dbReference>
<evidence type="ECO:0000256" key="2">
    <source>
        <dbReference type="PROSITE-ProRule" id="PRU00117"/>
    </source>
</evidence>
<keyword evidence="5" id="KW-1185">Reference proteome</keyword>
<keyword evidence="1" id="KW-0677">Repeat</keyword>
<dbReference type="GO" id="GO:0003723">
    <property type="term" value="F:RNA binding"/>
    <property type="evidence" value="ECO:0007669"/>
    <property type="project" value="UniProtKB-UniRule"/>
</dbReference>
<evidence type="ECO:0000256" key="3">
    <source>
        <dbReference type="SAM" id="MobiDB-lite"/>
    </source>
</evidence>
<dbReference type="CDD" id="cd22432">
    <property type="entry name" value="KH-I_HNRNPK_rpt1"/>
    <property type="match status" value="1"/>
</dbReference>
<dbReference type="InterPro" id="IPR036612">
    <property type="entry name" value="KH_dom_type_1_sf"/>
</dbReference>
<dbReference type="Pfam" id="PF00026">
    <property type="entry name" value="Asp"/>
    <property type="match status" value="1"/>
</dbReference>
<dbReference type="InterPro" id="IPR033121">
    <property type="entry name" value="PEPTIDASE_A1"/>
</dbReference>
<protein>
    <submittedName>
        <fullName evidence="6">Peptidase A1 domain-containing protein</fullName>
    </submittedName>
</protein>
<dbReference type="InterPro" id="IPR034164">
    <property type="entry name" value="Pepsin-like_dom"/>
</dbReference>
<feature type="domain" description="Peptidase A1" evidence="4">
    <location>
        <begin position="441"/>
        <end position="742"/>
    </location>
</feature>
<dbReference type="Proteomes" id="UP000887574">
    <property type="component" value="Unplaced"/>
</dbReference>
<sequence>MRRTHSRARTPMRDNKRPKYTGLTFDEAIGQGKFLLRFLIPAHLGRAIIGKGGETVKAIGHKYNAIISVNDQNTPERSVSITAVPDAAVDCFQEILRLISQPDKKYVEVRLLVHRTHVGLVIGSKGAKIKAMNEAFNTKINIFNEFCPQSTDRIACIKGSEDGIVKTISSLVEDLSKHPIKSHEQNYDVANYDANQVNFYGGFTARNRFDNSSINVDQIRAQQFQQTPGRHNVNMRKASPMPSDNISYGRRRAFSQAPRSPLRRGRSPRRMPGKHDNHPAPSTSFYQEDFLRDQDKDTVQMLYLESSLRGVSIVLGLTIKGTSEQLAVAKMLMKLSANPEPAKKHYSDESLVHNRNFNQARNLIKMKELFIEAFICLIILCIYNLRIDGLVQRLSTQTHGIPQPLAYKRYITKNPHRAKHLSWRQNSAISRVALNDTGILLLTNISIGSPPQHFLVEVDLWVDSELSVLDSNTNLSKVNSAIPLKSTYNSSASSSFFAVNGNYTNWCGDGHLATDSLMVDNLIVNVTFGVIDDLGYWLSYQPVDGTLGLSPKENSNNNISLINQLVDQLDRPIFSFFSNRTASGIGNSLITLGLKTHLIAKPIGALVNGTKVSVPINTTLAILPYSSYISVPSSVKALFINSSNAVHNKEKKLYEVDCDVSKAGNVTFCLGGHDNVIDSTSRSLELSGADYIRYNPRYDLCYLAVYGYKDTSSSYNYIEIPHQFFNNHCIAYNIINKQLGFADTIVPIIDPKNYSP</sequence>
<accession>A0A915D326</accession>
<reference evidence="6" key="1">
    <citation type="submission" date="2022-11" db="UniProtKB">
        <authorList>
            <consortium name="WormBaseParasite"/>
        </authorList>
    </citation>
    <scope>IDENTIFICATION</scope>
</reference>
<dbReference type="AlphaFoldDB" id="A0A915D326"/>
<evidence type="ECO:0000259" key="4">
    <source>
        <dbReference type="PROSITE" id="PS51767"/>
    </source>
</evidence>
<dbReference type="InterPro" id="IPR004088">
    <property type="entry name" value="KH_dom_type_1"/>
</dbReference>
<evidence type="ECO:0000256" key="1">
    <source>
        <dbReference type="ARBA" id="ARBA00022737"/>
    </source>
</evidence>
<keyword evidence="2" id="KW-0694">RNA-binding</keyword>
<proteinExistence type="predicted"/>
<dbReference type="InterPro" id="IPR021109">
    <property type="entry name" value="Peptidase_aspartic_dom_sf"/>
</dbReference>
<dbReference type="Pfam" id="PF00013">
    <property type="entry name" value="KH_1"/>
    <property type="match status" value="2"/>
</dbReference>
<dbReference type="PROSITE" id="PS51767">
    <property type="entry name" value="PEPTIDASE_A1"/>
    <property type="match status" value="1"/>
</dbReference>
<feature type="compositionally biased region" description="Basic residues" evidence="3">
    <location>
        <begin position="261"/>
        <end position="272"/>
    </location>
</feature>
<dbReference type="WBParaSite" id="jg154">
    <property type="protein sequence ID" value="jg154"/>
    <property type="gene ID" value="jg154"/>
</dbReference>
<dbReference type="CDD" id="cd05471">
    <property type="entry name" value="pepsin_like"/>
    <property type="match status" value="1"/>
</dbReference>
<feature type="region of interest" description="Disordered" evidence="3">
    <location>
        <begin position="232"/>
        <end position="284"/>
    </location>
</feature>
<dbReference type="SMART" id="SM00322">
    <property type="entry name" value="KH"/>
    <property type="match status" value="2"/>
</dbReference>
<evidence type="ECO:0000313" key="6">
    <source>
        <dbReference type="WBParaSite" id="jg154"/>
    </source>
</evidence>
<dbReference type="InterPro" id="IPR004087">
    <property type="entry name" value="KH_dom"/>
</dbReference>
<dbReference type="SUPFAM" id="SSF54791">
    <property type="entry name" value="Eukaryotic type KH-domain (KH-domain type I)"/>
    <property type="match status" value="2"/>
</dbReference>
<dbReference type="PROSITE" id="PS50084">
    <property type="entry name" value="KH_TYPE_1"/>
    <property type="match status" value="2"/>
</dbReference>